<organism evidence="3 4">
    <name type="scientific">Ricinus communis</name>
    <name type="common">Castor bean</name>
    <dbReference type="NCBI Taxonomy" id="3988"/>
    <lineage>
        <taxon>Eukaryota</taxon>
        <taxon>Viridiplantae</taxon>
        <taxon>Streptophyta</taxon>
        <taxon>Embryophyta</taxon>
        <taxon>Tracheophyta</taxon>
        <taxon>Spermatophyta</taxon>
        <taxon>Magnoliopsida</taxon>
        <taxon>eudicotyledons</taxon>
        <taxon>Gunneridae</taxon>
        <taxon>Pentapetalae</taxon>
        <taxon>rosids</taxon>
        <taxon>fabids</taxon>
        <taxon>Malpighiales</taxon>
        <taxon>Euphorbiaceae</taxon>
        <taxon>Acalyphoideae</taxon>
        <taxon>Acalypheae</taxon>
        <taxon>Ricinus</taxon>
    </lineage>
</organism>
<dbReference type="Pfam" id="PF04578">
    <property type="entry name" value="DUF594"/>
    <property type="match status" value="1"/>
</dbReference>
<protein>
    <recommendedName>
        <fullName evidence="2">DUF4220 domain-containing protein</fullName>
    </recommendedName>
</protein>
<dbReference type="STRING" id="3988.B9R7D7"/>
<keyword evidence="1" id="KW-0472">Membrane</keyword>
<dbReference type="AlphaFoldDB" id="B9R7D7"/>
<sequence>MADWVATVALGVLLNNMGDVYEEGRKAANLDADTQLTAFWAPFLLLHLGGPDAITAYALEDNELWLRHFLGLGVQTGVAVCIFLLAWTASRFSILTMPMLLAGIIKYGERTWALRSASNEELRDSMLTAPDPGPNYSKFMEEFTLKQYEGFYAMAEEVLESQAQVDVSAREDDHTIKDAPELRKAHFLFKTFKRLFVDLILSFQDRDNSQSLFKDITSENAFRVIAIELGFMYDMLYTKGKVIYSRNGCYLRFISLTSTCIVLVFFSLYKTHGCAKIDIAITFLLLIIAIILELYALLLVLSSDWTDLYLSKHEGVLRQVITRLRLPKRPRWSKSLAQYSLLSYSLKSKPVVNSKIQKLFSIDNILEHLHMTTERVGDDLETFIFNHLKKKFQDLKAQSDDGYAKKLKDLCMCRGARALKGFTFDEELRWSVEVEFDQGILIWHIATDLCYHSDHEAQNDTNRKISNSLSKYMLYLLVMRSTMLPMGIGKIRYQDTCAEATRFFEKHESILGTIRRSQNLCNWVFNLFRKGNPELKENQEACEVLLKVNTVVPPAKVKGDRSKSVLFDACRLASQLQNIPNKWEVMGNVWVEMLAYAASHCRGTYHAQQLGRGGELLTHVWLLMAHFGLTEQFQISHGHARAKLTVR</sequence>
<accession>B9R7D7</accession>
<reference evidence="4" key="1">
    <citation type="journal article" date="2010" name="Nat. Biotechnol.">
        <title>Draft genome sequence of the oilseed species Ricinus communis.</title>
        <authorList>
            <person name="Chan A.P."/>
            <person name="Crabtree J."/>
            <person name="Zhao Q."/>
            <person name="Lorenzi H."/>
            <person name="Orvis J."/>
            <person name="Puiu D."/>
            <person name="Melake-Berhan A."/>
            <person name="Jones K.M."/>
            <person name="Redman J."/>
            <person name="Chen G."/>
            <person name="Cahoon E.B."/>
            <person name="Gedil M."/>
            <person name="Stanke M."/>
            <person name="Haas B.J."/>
            <person name="Wortman J.R."/>
            <person name="Fraser-Liggett C.M."/>
            <person name="Ravel J."/>
            <person name="Rabinowicz P.D."/>
        </authorList>
    </citation>
    <scope>NUCLEOTIDE SEQUENCE [LARGE SCALE GENOMIC DNA]</scope>
    <source>
        <strain evidence="4">cv. Hale</strain>
    </source>
</reference>
<proteinExistence type="predicted"/>
<feature type="domain" description="DUF4220" evidence="2">
    <location>
        <begin position="1"/>
        <end position="344"/>
    </location>
</feature>
<dbReference type="InParanoid" id="B9R7D7"/>
<evidence type="ECO:0000259" key="2">
    <source>
        <dbReference type="Pfam" id="PF13968"/>
    </source>
</evidence>
<dbReference type="InterPro" id="IPR007658">
    <property type="entry name" value="DUF594"/>
</dbReference>
<dbReference type="eggNOG" id="ENOG502QQBP">
    <property type="taxonomic scope" value="Eukaryota"/>
</dbReference>
<keyword evidence="1" id="KW-0812">Transmembrane</keyword>
<evidence type="ECO:0000313" key="4">
    <source>
        <dbReference type="Proteomes" id="UP000008311"/>
    </source>
</evidence>
<dbReference type="InterPro" id="IPR025315">
    <property type="entry name" value="DUF4220"/>
</dbReference>
<evidence type="ECO:0000256" key="1">
    <source>
        <dbReference type="SAM" id="Phobius"/>
    </source>
</evidence>
<dbReference type="PANTHER" id="PTHR31325">
    <property type="entry name" value="OS01G0798800 PROTEIN-RELATED"/>
    <property type="match status" value="1"/>
</dbReference>
<dbReference type="Proteomes" id="UP000008311">
    <property type="component" value="Unassembled WGS sequence"/>
</dbReference>
<keyword evidence="4" id="KW-1185">Reference proteome</keyword>
<dbReference type="Pfam" id="PF13968">
    <property type="entry name" value="DUF4220"/>
    <property type="match status" value="1"/>
</dbReference>
<evidence type="ECO:0000313" key="3">
    <source>
        <dbReference type="EMBL" id="EEF52417.1"/>
    </source>
</evidence>
<feature type="transmembrane region" description="Helical" evidence="1">
    <location>
        <begin position="281"/>
        <end position="301"/>
    </location>
</feature>
<dbReference type="EMBL" id="EQ973772">
    <property type="protein sequence ID" value="EEF52417.1"/>
    <property type="molecule type" value="Genomic_DNA"/>
</dbReference>
<feature type="transmembrane region" description="Helical" evidence="1">
    <location>
        <begin position="69"/>
        <end position="89"/>
    </location>
</feature>
<name>B9R7D7_RICCO</name>
<keyword evidence="1" id="KW-1133">Transmembrane helix</keyword>
<gene>
    <name evidence="3" type="ORF">RCOM_1590780</name>
</gene>
<feature type="transmembrane region" description="Helical" evidence="1">
    <location>
        <begin position="249"/>
        <end position="269"/>
    </location>
</feature>